<comment type="cofactor">
    <cofactor evidence="1 6">
        <name>pyridoxal 5'-phosphate</name>
        <dbReference type="ChEBI" id="CHEBI:597326"/>
    </cofactor>
</comment>
<dbReference type="InterPro" id="IPR015422">
    <property type="entry name" value="PyrdxlP-dep_Trfase_small"/>
</dbReference>
<dbReference type="EC" id="2.6.1.9" evidence="6"/>
<keyword evidence="10" id="KW-1185">Reference proteome</keyword>
<dbReference type="AlphaFoldDB" id="A0A0K2SKJ5"/>
<evidence type="ECO:0000259" key="8">
    <source>
        <dbReference type="Pfam" id="PF00155"/>
    </source>
</evidence>
<dbReference type="Gene3D" id="3.90.1150.10">
    <property type="entry name" value="Aspartate Aminotransferase, domain 1"/>
    <property type="match status" value="1"/>
</dbReference>
<evidence type="ECO:0000256" key="6">
    <source>
        <dbReference type="HAMAP-Rule" id="MF_01023"/>
    </source>
</evidence>
<reference evidence="10" key="2">
    <citation type="journal article" date="2016" name="Int. J. Syst. Evol. Microbiol.">
        <title>Complete genome sequence and cell structure of Limnochorda pilosa, a Gram-negative spore-former within the phylum Firmicutes.</title>
        <authorList>
            <person name="Watanabe M."/>
            <person name="Kojima H."/>
            <person name="Fukui M."/>
        </authorList>
    </citation>
    <scope>NUCLEOTIDE SEQUENCE [LARGE SCALE GENOMIC DNA]</scope>
    <source>
        <strain evidence="10">HC45</strain>
    </source>
</reference>
<dbReference type="Proteomes" id="UP000065807">
    <property type="component" value="Chromosome"/>
</dbReference>
<dbReference type="GO" id="GO:0000105">
    <property type="term" value="P:L-histidine biosynthetic process"/>
    <property type="evidence" value="ECO:0007669"/>
    <property type="project" value="UniProtKB-UniRule"/>
</dbReference>
<accession>A0A0K2SKJ5</accession>
<dbReference type="InterPro" id="IPR005861">
    <property type="entry name" value="HisP_aminotrans"/>
</dbReference>
<keyword evidence="6" id="KW-0368">Histidine biosynthesis</keyword>
<name>A0A0K2SKJ5_LIMPI</name>
<comment type="similarity">
    <text evidence="6">Belongs to the class-II pyridoxal-phosphate-dependent aminotransferase family. Histidinol-phosphate aminotransferase subfamily.</text>
</comment>
<reference evidence="10" key="1">
    <citation type="submission" date="2015-07" db="EMBL/GenBank/DDBJ databases">
        <title>Complete genome sequence and phylogenetic analysis of Limnochorda pilosa.</title>
        <authorList>
            <person name="Watanabe M."/>
            <person name="Kojima H."/>
            <person name="Fukui M."/>
        </authorList>
    </citation>
    <scope>NUCLEOTIDE SEQUENCE [LARGE SCALE GENOMIC DNA]</scope>
    <source>
        <strain evidence="10">HC45</strain>
    </source>
</reference>
<evidence type="ECO:0000256" key="3">
    <source>
        <dbReference type="ARBA" id="ARBA00022576"/>
    </source>
</evidence>
<dbReference type="EMBL" id="AP014924">
    <property type="protein sequence ID" value="BAS27631.1"/>
    <property type="molecule type" value="Genomic_DNA"/>
</dbReference>
<dbReference type="GO" id="GO:0030170">
    <property type="term" value="F:pyridoxal phosphate binding"/>
    <property type="evidence" value="ECO:0007669"/>
    <property type="project" value="InterPro"/>
</dbReference>
<dbReference type="KEGG" id="lpil:LIP_1787"/>
<dbReference type="SUPFAM" id="SSF53383">
    <property type="entry name" value="PLP-dependent transferases"/>
    <property type="match status" value="1"/>
</dbReference>
<feature type="region of interest" description="Disordered" evidence="7">
    <location>
        <begin position="12"/>
        <end position="46"/>
    </location>
</feature>
<sequence>MEHVYLREAVTLRPDRAAPQPAAGSEGTGAPPLRPEAERITPYQPGRSLEEVRRELGLSQVVKLASNENPLGPSPRALEVLARPGFLEGLHRYPDGSFRLLREALGRRHGVDPEQVVVGNGSDELLKLLGEAYLQPGDEVVMGSPSFSEYSYVARLLGAREVPVPVSGGQVRAEDVLAAVTPRTRLLFLATPNNPTGTALEPAELERLEERLPGGVVVALDEAYREYVRPERLFDSLGPVRRGRPWISLRTFSKIYGLAGLRVGYGLAAAPVAQAIMRVKEPFNVNQAAQAAALAALEDEEHVRRSRELVWNQRAWLVRELERRGLRCDPSDANFVLVRLGRADGPVAENLLHQGVIVRPGVPLGVPGAIRVTVGLPRENLLFLEALDRALAVEPVPAERSGGGTS</sequence>
<evidence type="ECO:0000256" key="2">
    <source>
        <dbReference type="ARBA" id="ARBA00011738"/>
    </source>
</evidence>
<dbReference type="PANTHER" id="PTHR43643">
    <property type="entry name" value="HISTIDINOL-PHOSPHATE AMINOTRANSFERASE 2"/>
    <property type="match status" value="1"/>
</dbReference>
<evidence type="ECO:0000256" key="1">
    <source>
        <dbReference type="ARBA" id="ARBA00001933"/>
    </source>
</evidence>
<evidence type="ECO:0000256" key="5">
    <source>
        <dbReference type="ARBA" id="ARBA00022898"/>
    </source>
</evidence>
<organism evidence="9 10">
    <name type="scientific">Limnochorda pilosa</name>
    <dbReference type="NCBI Taxonomy" id="1555112"/>
    <lineage>
        <taxon>Bacteria</taxon>
        <taxon>Bacillati</taxon>
        <taxon>Bacillota</taxon>
        <taxon>Limnochordia</taxon>
        <taxon>Limnochordales</taxon>
        <taxon>Limnochordaceae</taxon>
        <taxon>Limnochorda</taxon>
    </lineage>
</organism>
<evidence type="ECO:0000313" key="9">
    <source>
        <dbReference type="EMBL" id="BAS27631.1"/>
    </source>
</evidence>
<comment type="pathway">
    <text evidence="6">Amino-acid biosynthesis; L-histidine biosynthesis; L-histidine from 5-phospho-alpha-D-ribose 1-diphosphate: step 7/9.</text>
</comment>
<evidence type="ECO:0000256" key="4">
    <source>
        <dbReference type="ARBA" id="ARBA00022679"/>
    </source>
</evidence>
<keyword evidence="5 6" id="KW-0663">Pyridoxal phosphate</keyword>
<evidence type="ECO:0000313" key="10">
    <source>
        <dbReference type="Proteomes" id="UP000065807"/>
    </source>
</evidence>
<protein>
    <recommendedName>
        <fullName evidence="6">Histidinol-phosphate aminotransferase</fullName>
        <ecNumber evidence="6">2.6.1.9</ecNumber>
    </recommendedName>
    <alternativeName>
        <fullName evidence="6">Imidazole acetol-phosphate transaminase</fullName>
    </alternativeName>
</protein>
<dbReference type="HAMAP" id="MF_01023">
    <property type="entry name" value="HisC_aminotrans_2"/>
    <property type="match status" value="1"/>
</dbReference>
<comment type="catalytic activity">
    <reaction evidence="6">
        <text>L-histidinol phosphate + 2-oxoglutarate = 3-(imidazol-4-yl)-2-oxopropyl phosphate + L-glutamate</text>
        <dbReference type="Rhea" id="RHEA:23744"/>
        <dbReference type="ChEBI" id="CHEBI:16810"/>
        <dbReference type="ChEBI" id="CHEBI:29985"/>
        <dbReference type="ChEBI" id="CHEBI:57766"/>
        <dbReference type="ChEBI" id="CHEBI:57980"/>
        <dbReference type="EC" id="2.6.1.9"/>
    </reaction>
</comment>
<comment type="subunit">
    <text evidence="2 6">Homodimer.</text>
</comment>
<evidence type="ECO:0000256" key="7">
    <source>
        <dbReference type="SAM" id="MobiDB-lite"/>
    </source>
</evidence>
<proteinExistence type="inferred from homology"/>
<keyword evidence="3 6" id="KW-0032">Aminotransferase</keyword>
<dbReference type="GO" id="GO:0004400">
    <property type="term" value="F:histidinol-phosphate transaminase activity"/>
    <property type="evidence" value="ECO:0007669"/>
    <property type="project" value="UniProtKB-UniRule"/>
</dbReference>
<dbReference type="NCBIfam" id="TIGR01141">
    <property type="entry name" value="hisC"/>
    <property type="match status" value="1"/>
</dbReference>
<dbReference type="InterPro" id="IPR015424">
    <property type="entry name" value="PyrdxlP-dep_Trfase"/>
</dbReference>
<dbReference type="PANTHER" id="PTHR43643:SF3">
    <property type="entry name" value="HISTIDINOL-PHOSPHATE AMINOTRANSFERASE"/>
    <property type="match status" value="1"/>
</dbReference>
<feature type="modified residue" description="N6-(pyridoxal phosphate)lysine" evidence="6">
    <location>
        <position position="254"/>
    </location>
</feature>
<dbReference type="InterPro" id="IPR015421">
    <property type="entry name" value="PyrdxlP-dep_Trfase_major"/>
</dbReference>
<dbReference type="Gene3D" id="3.40.640.10">
    <property type="entry name" value="Type I PLP-dependent aspartate aminotransferase-like (Major domain)"/>
    <property type="match status" value="1"/>
</dbReference>
<dbReference type="InterPro" id="IPR004839">
    <property type="entry name" value="Aminotransferase_I/II_large"/>
</dbReference>
<dbReference type="PATRIC" id="fig|1555112.3.peg.1819"/>
<keyword evidence="4 6" id="KW-0808">Transferase</keyword>
<gene>
    <name evidence="6" type="primary">hisC</name>
    <name evidence="9" type="ORF">LIP_1787</name>
</gene>
<dbReference type="UniPathway" id="UPA00031">
    <property type="reaction ID" value="UER00012"/>
</dbReference>
<dbReference type="STRING" id="1555112.LIP_1787"/>
<dbReference type="CDD" id="cd00609">
    <property type="entry name" value="AAT_like"/>
    <property type="match status" value="1"/>
</dbReference>
<dbReference type="Pfam" id="PF00155">
    <property type="entry name" value="Aminotran_1_2"/>
    <property type="match status" value="1"/>
</dbReference>
<feature type="domain" description="Aminotransferase class I/classII large" evidence="8">
    <location>
        <begin position="60"/>
        <end position="381"/>
    </location>
</feature>
<keyword evidence="6" id="KW-0028">Amino-acid biosynthesis</keyword>
<dbReference type="InterPro" id="IPR050106">
    <property type="entry name" value="HistidinolP_aminotransfase"/>
</dbReference>